<dbReference type="OrthoDB" id="4188844at2759"/>
<proteinExistence type="predicted"/>
<keyword evidence="5" id="KW-1185">Reference proteome</keyword>
<reference evidence="3" key="2">
    <citation type="submission" date="2021-05" db="EMBL/GenBank/DDBJ databases">
        <authorList>
            <person name="Moolhuijzen P.M."/>
            <person name="Moffat C.S."/>
        </authorList>
    </citation>
    <scope>NUCLEOTIDE SEQUENCE</scope>
    <source>
        <strain evidence="3">86-124</strain>
    </source>
</reference>
<gene>
    <name evidence="3" type="ORF">Ptr86124_001326</name>
    <name evidence="2" type="ORF">PtrM4_014420</name>
</gene>
<evidence type="ECO:0000256" key="1">
    <source>
        <dbReference type="SAM" id="MobiDB-lite"/>
    </source>
</evidence>
<protein>
    <submittedName>
        <fullName evidence="2">Uncharacterized protein</fullName>
    </submittedName>
</protein>
<feature type="region of interest" description="Disordered" evidence="1">
    <location>
        <begin position="1"/>
        <end position="93"/>
    </location>
</feature>
<evidence type="ECO:0000313" key="3">
    <source>
        <dbReference type="EMBL" id="KAI1520958.1"/>
    </source>
</evidence>
<dbReference type="EMBL" id="NQIK02000001">
    <property type="protein sequence ID" value="KAF7577202.1"/>
    <property type="molecule type" value="Genomic_DNA"/>
</dbReference>
<name>A0A2W1FMV2_9PLEO</name>
<evidence type="ECO:0000313" key="2">
    <source>
        <dbReference type="EMBL" id="KAF7577202.1"/>
    </source>
</evidence>
<comment type="caution">
    <text evidence="2">The sequence shown here is derived from an EMBL/GenBank/DDBJ whole genome shotgun (WGS) entry which is preliminary data.</text>
</comment>
<evidence type="ECO:0000313" key="4">
    <source>
        <dbReference type="Proteomes" id="UP000245464"/>
    </source>
</evidence>
<dbReference type="Proteomes" id="UP000249757">
    <property type="component" value="Unassembled WGS sequence"/>
</dbReference>
<reference evidence="2 4" key="1">
    <citation type="journal article" date="2018" name="BMC Genomics">
        <title>Comparative genomics of the wheat fungal pathogen Pyrenophora tritici-repentis reveals chromosomal variations and genome plasticity.</title>
        <authorList>
            <person name="Moolhuijzen P."/>
            <person name="See P.T."/>
            <person name="Hane J.K."/>
            <person name="Shi G."/>
            <person name="Liu Z."/>
            <person name="Oliver R.P."/>
            <person name="Moffat C.S."/>
        </authorList>
    </citation>
    <scope>NUCLEOTIDE SEQUENCE [LARGE SCALE GENOMIC DNA]</scope>
    <source>
        <strain evidence="2">M4</strain>
    </source>
</reference>
<dbReference type="Proteomes" id="UP000245464">
    <property type="component" value="Chromosome 1"/>
</dbReference>
<evidence type="ECO:0000313" key="5">
    <source>
        <dbReference type="Proteomes" id="UP000249757"/>
    </source>
</evidence>
<sequence length="148" mass="17036">MDNRAIRLPPTARRNLFATAQQQQQQTSRRQNGTAPSIRPDSREVEPDIFQQPAEDELVERDDQGEYVIHAPDPVYGNNKDAEPEDNDEAEQENELIEMYVNGKPDAHWDTDAVEEEVRAALKNSLRKKVASLEDDKWMFEAETEVKK</sequence>
<feature type="compositionally biased region" description="Acidic residues" evidence="1">
    <location>
        <begin position="83"/>
        <end position="93"/>
    </location>
</feature>
<dbReference type="AlphaFoldDB" id="A0A2W1FMV2"/>
<organism evidence="2 4">
    <name type="scientific">Pyrenophora tritici-repentis</name>
    <dbReference type="NCBI Taxonomy" id="45151"/>
    <lineage>
        <taxon>Eukaryota</taxon>
        <taxon>Fungi</taxon>
        <taxon>Dikarya</taxon>
        <taxon>Ascomycota</taxon>
        <taxon>Pezizomycotina</taxon>
        <taxon>Dothideomycetes</taxon>
        <taxon>Pleosporomycetidae</taxon>
        <taxon>Pleosporales</taxon>
        <taxon>Pleosporineae</taxon>
        <taxon>Pleosporaceae</taxon>
        <taxon>Pyrenophora</taxon>
    </lineage>
</organism>
<dbReference type="EMBL" id="NRDI02000001">
    <property type="protein sequence ID" value="KAI1520958.1"/>
    <property type="molecule type" value="Genomic_DNA"/>
</dbReference>
<reference evidence="3" key="3">
    <citation type="journal article" date="2022" name="bioRxiv">
        <title>A global pangenome for the wheat fungal pathogen Pyrenophora tritici-repentis and prediction of effector protein structural homology.</title>
        <authorList>
            <person name="Moolhuijzen P."/>
            <person name="See P.T."/>
            <person name="Shi G."/>
            <person name="Powell H.R."/>
            <person name="Cockram J."/>
            <person name="Jorgensen L.N."/>
            <person name="Benslimane H."/>
            <person name="Strelkov S.E."/>
            <person name="Turner J."/>
            <person name="Liu Z."/>
            <person name="Moffat C.S."/>
        </authorList>
    </citation>
    <scope>NUCLEOTIDE SEQUENCE</scope>
    <source>
        <strain evidence="3">86-124</strain>
    </source>
</reference>
<reference evidence="5" key="4">
    <citation type="journal article" date="2022" name="Microb. Genom.">
        <title>A global pangenome for the wheat fungal pathogen Pyrenophora tritici-repentis and prediction of effector protein structural homology.</title>
        <authorList>
            <person name="Moolhuijzen P.M."/>
            <person name="See P.T."/>
            <person name="Shi G."/>
            <person name="Powell H.R."/>
            <person name="Cockram J."/>
            <person name="Jorgensen L.N."/>
            <person name="Benslimane H."/>
            <person name="Strelkov S.E."/>
            <person name="Turner J."/>
            <person name="Liu Z."/>
            <person name="Moffat C.S."/>
        </authorList>
    </citation>
    <scope>NUCLEOTIDE SEQUENCE [LARGE SCALE GENOMIC DNA]</scope>
</reference>
<accession>A0A2W1FMV2</accession>
<feature type="compositionally biased region" description="Acidic residues" evidence="1">
    <location>
        <begin position="54"/>
        <end position="65"/>
    </location>
</feature>
<dbReference type="OMA" id="MDNRAIR"/>